<evidence type="ECO:0000313" key="2">
    <source>
        <dbReference type="EMBL" id="SMQ85261.1"/>
    </source>
</evidence>
<dbReference type="AlphaFoldDB" id="A0A1Y6G4U5"/>
<dbReference type="EMBL" id="FXWK01000002">
    <property type="protein sequence ID" value="SMQ85261.1"/>
    <property type="molecule type" value="Genomic_DNA"/>
</dbReference>
<keyword evidence="3" id="KW-1185">Reference proteome</keyword>
<keyword evidence="1" id="KW-1133">Transmembrane helix</keyword>
<keyword evidence="1" id="KW-0812">Transmembrane</keyword>
<reference evidence="3" key="1">
    <citation type="submission" date="2017-04" db="EMBL/GenBank/DDBJ databases">
        <authorList>
            <person name="Varghese N."/>
            <person name="Submissions S."/>
        </authorList>
    </citation>
    <scope>NUCLEOTIDE SEQUENCE [LARGE SCALE GENOMIC DNA]</scope>
</reference>
<dbReference type="RefSeq" id="WP_170926482.1">
    <property type="nucleotide sequence ID" value="NZ_FXWK01000002.1"/>
</dbReference>
<organism evidence="2 3">
    <name type="scientific">Devosia lucknowensis</name>
    <dbReference type="NCBI Taxonomy" id="1096929"/>
    <lineage>
        <taxon>Bacteria</taxon>
        <taxon>Pseudomonadati</taxon>
        <taxon>Pseudomonadota</taxon>
        <taxon>Alphaproteobacteria</taxon>
        <taxon>Hyphomicrobiales</taxon>
        <taxon>Devosiaceae</taxon>
        <taxon>Devosia</taxon>
    </lineage>
</organism>
<feature type="transmembrane region" description="Helical" evidence="1">
    <location>
        <begin position="6"/>
        <end position="26"/>
    </location>
</feature>
<proteinExistence type="predicted"/>
<evidence type="ECO:0000256" key="1">
    <source>
        <dbReference type="SAM" id="Phobius"/>
    </source>
</evidence>
<gene>
    <name evidence="2" type="ORF">SAMN06295905_2538</name>
</gene>
<name>A0A1Y6G4U5_9HYPH</name>
<dbReference type="Proteomes" id="UP000194474">
    <property type="component" value="Unassembled WGS sequence"/>
</dbReference>
<keyword evidence="1" id="KW-0472">Membrane</keyword>
<protein>
    <submittedName>
        <fullName evidence="2">Uncharacterized protein</fullName>
    </submittedName>
</protein>
<sequence>MEFGGQAMWLILLTLGVVVLAAAMIYGTMRNRTRTLGERVMTEVETKREYEREDRDPS</sequence>
<accession>A0A1Y6G4U5</accession>
<evidence type="ECO:0000313" key="3">
    <source>
        <dbReference type="Proteomes" id="UP000194474"/>
    </source>
</evidence>